<feature type="binding site" evidence="3">
    <location>
        <position position="128"/>
    </location>
    <ligand>
        <name>a divalent metal cation</name>
        <dbReference type="ChEBI" id="CHEBI:60240"/>
    </ligand>
</feature>
<dbReference type="Gene3D" id="1.20.120.450">
    <property type="entry name" value="dinb family like domain"/>
    <property type="match status" value="1"/>
</dbReference>
<evidence type="ECO:0000313" key="5">
    <source>
        <dbReference type="EMBL" id="ANY75279.1"/>
    </source>
</evidence>
<dbReference type="AlphaFoldDB" id="A0A1B2E5N8"/>
<dbReference type="SUPFAM" id="SSF109854">
    <property type="entry name" value="DinB/YfiT-like putative metalloenzymes"/>
    <property type="match status" value="1"/>
</dbReference>
<keyword evidence="2 3" id="KW-0479">Metal-binding</keyword>
<reference evidence="5" key="1">
    <citation type="submission" date="2016-08" db="EMBL/GenBank/DDBJ databases">
        <title>Complete Genome Seqeunce of Paenibacillus sp. nov. IHBB 9852 from high altitute lake of Indian trans-Himalayas.</title>
        <authorList>
            <person name="Kiran S."/>
            <person name="Swarnkar M.K."/>
            <person name="Rana A."/>
            <person name="Tewari R."/>
            <person name="Gulati A."/>
        </authorList>
    </citation>
    <scope>NUCLEOTIDE SEQUENCE [LARGE SCALE GENOMIC DNA]</scope>
    <source>
        <strain evidence="5">IHBB 9852</strain>
    </source>
</reference>
<evidence type="ECO:0000256" key="1">
    <source>
        <dbReference type="ARBA" id="ARBA00008635"/>
    </source>
</evidence>
<dbReference type="GO" id="GO:0046872">
    <property type="term" value="F:metal ion binding"/>
    <property type="evidence" value="ECO:0007669"/>
    <property type="project" value="UniProtKB-KW"/>
</dbReference>
<sequence>MNKQLVQLYDYNVWANERVMDHLDTLPGEVFLREVDLGFKSIAEVISHVVSADNIWFNRIKEEQDSIPAKKVFTDLKEARQEMDELQSQIRDYVSSLSDTEKKVSYTMASGRQMENSIAEILQQVVNHGTYHRGNITTMLRSFGYQGVMTDYIAFLMK</sequence>
<dbReference type="Pfam" id="PF05163">
    <property type="entry name" value="DinB"/>
    <property type="match status" value="1"/>
</dbReference>
<feature type="binding site" evidence="3">
    <location>
        <position position="48"/>
    </location>
    <ligand>
        <name>a divalent metal cation</name>
        <dbReference type="ChEBI" id="CHEBI:60240"/>
    </ligand>
</feature>
<gene>
    <name evidence="5" type="ORF">BBD41_23380</name>
</gene>
<dbReference type="EMBL" id="CP016809">
    <property type="protein sequence ID" value="ANY75279.1"/>
    <property type="molecule type" value="Genomic_DNA"/>
</dbReference>
<dbReference type="KEGG" id="pib:BBD41_23380"/>
<evidence type="ECO:0000256" key="2">
    <source>
        <dbReference type="ARBA" id="ARBA00022723"/>
    </source>
</evidence>
<protein>
    <submittedName>
        <fullName evidence="5">Damage-inducible protein DinB</fullName>
    </submittedName>
</protein>
<dbReference type="InterPro" id="IPR034660">
    <property type="entry name" value="DinB/YfiT-like"/>
</dbReference>
<dbReference type="InterPro" id="IPR007837">
    <property type="entry name" value="DinB"/>
</dbReference>
<evidence type="ECO:0000256" key="4">
    <source>
        <dbReference type="SAM" id="Coils"/>
    </source>
</evidence>
<dbReference type="RefSeq" id="WP_099478957.1">
    <property type="nucleotide sequence ID" value="NZ_CP016809.1"/>
</dbReference>
<dbReference type="PANTHER" id="PTHR37302">
    <property type="entry name" value="SLR1116 PROTEIN"/>
    <property type="match status" value="1"/>
</dbReference>
<proteinExistence type="inferred from homology"/>
<comment type="similarity">
    <text evidence="1">Belongs to the DinB family.</text>
</comment>
<feature type="coiled-coil region" evidence="4">
    <location>
        <begin position="69"/>
        <end position="103"/>
    </location>
</feature>
<dbReference type="PANTHER" id="PTHR37302:SF1">
    <property type="entry name" value="PROTEIN DINB"/>
    <property type="match status" value="1"/>
</dbReference>
<keyword evidence="4" id="KW-0175">Coiled coil</keyword>
<accession>A0A1B2E5N8</accession>
<organism evidence="5">
    <name type="scientific">Paenibacillus ihbetae</name>
    <dbReference type="NCBI Taxonomy" id="1870820"/>
    <lineage>
        <taxon>Bacteria</taxon>
        <taxon>Bacillati</taxon>
        <taxon>Bacillota</taxon>
        <taxon>Bacilli</taxon>
        <taxon>Bacillales</taxon>
        <taxon>Paenibacillaceae</taxon>
        <taxon>Paenibacillus</taxon>
    </lineage>
</organism>
<name>A0A1B2E5N8_9BACL</name>
<evidence type="ECO:0000256" key="3">
    <source>
        <dbReference type="PIRSR" id="PIRSR607837-1"/>
    </source>
</evidence>
<feature type="binding site" evidence="3">
    <location>
        <position position="132"/>
    </location>
    <ligand>
        <name>a divalent metal cation</name>
        <dbReference type="ChEBI" id="CHEBI:60240"/>
    </ligand>
</feature>